<dbReference type="GO" id="GO:0016740">
    <property type="term" value="F:transferase activity"/>
    <property type="evidence" value="ECO:0007669"/>
    <property type="project" value="UniProtKB-KW"/>
</dbReference>
<protein>
    <submittedName>
        <fullName evidence="1">CoA transferase</fullName>
    </submittedName>
</protein>
<dbReference type="InterPro" id="IPR003673">
    <property type="entry name" value="CoA-Trfase_fam_III"/>
</dbReference>
<dbReference type="PANTHER" id="PTHR48228">
    <property type="entry name" value="SUCCINYL-COA--D-CITRAMALATE COA-TRANSFERASE"/>
    <property type="match status" value="1"/>
</dbReference>
<dbReference type="Proteomes" id="UP001597042">
    <property type="component" value="Unassembled WGS sequence"/>
</dbReference>
<dbReference type="SUPFAM" id="SSF89796">
    <property type="entry name" value="CoA-transferase family III (CaiB/BaiF)"/>
    <property type="match status" value="1"/>
</dbReference>
<dbReference type="Gene3D" id="3.40.50.10540">
    <property type="entry name" value="Crotonobetainyl-coa:carnitine coa-transferase, domain 1"/>
    <property type="match status" value="1"/>
</dbReference>
<dbReference type="InterPro" id="IPR050509">
    <property type="entry name" value="CoA-transferase_III"/>
</dbReference>
<dbReference type="InterPro" id="IPR023606">
    <property type="entry name" value="CoA-Trfase_III_dom_1_sf"/>
</dbReference>
<keyword evidence="1" id="KW-0808">Transferase</keyword>
<evidence type="ECO:0000313" key="1">
    <source>
        <dbReference type="EMBL" id="MFD0781241.1"/>
    </source>
</evidence>
<reference evidence="2" key="1">
    <citation type="journal article" date="2019" name="Int. J. Syst. Evol. Microbiol.">
        <title>The Global Catalogue of Microorganisms (GCM) 10K type strain sequencing project: providing services to taxonomists for standard genome sequencing and annotation.</title>
        <authorList>
            <consortium name="The Broad Institute Genomics Platform"/>
            <consortium name="The Broad Institute Genome Sequencing Center for Infectious Disease"/>
            <person name="Wu L."/>
            <person name="Ma J."/>
        </authorList>
    </citation>
    <scope>NUCLEOTIDE SEQUENCE [LARGE SCALE GENOMIC DNA]</scope>
    <source>
        <strain evidence="2">CCUG 50754</strain>
    </source>
</reference>
<dbReference type="EMBL" id="JBHTIM010000001">
    <property type="protein sequence ID" value="MFD0781241.1"/>
    <property type="molecule type" value="Genomic_DNA"/>
</dbReference>
<organism evidence="1 2">
    <name type="scientific">Microbacterium koreense</name>
    <dbReference type="NCBI Taxonomy" id="323761"/>
    <lineage>
        <taxon>Bacteria</taxon>
        <taxon>Bacillati</taxon>
        <taxon>Actinomycetota</taxon>
        <taxon>Actinomycetes</taxon>
        <taxon>Micrococcales</taxon>
        <taxon>Microbacteriaceae</taxon>
        <taxon>Microbacterium</taxon>
    </lineage>
</organism>
<proteinExistence type="predicted"/>
<name>A0ABW2ZRR2_9MICO</name>
<evidence type="ECO:0000313" key="2">
    <source>
        <dbReference type="Proteomes" id="UP001597042"/>
    </source>
</evidence>
<dbReference type="Pfam" id="PF02515">
    <property type="entry name" value="CoA_transf_3"/>
    <property type="match status" value="1"/>
</dbReference>
<sequence length="225" mass="23758">MDTPSHPEIGWIHLDTGQGKRSTLLDLRERADREAFDRLLSRADVVLTGYRPGALERFGLDARSLAERVPGVVTASVSVWGWQGPWAGRRGFDSIVQAVCGVSLVESVDGVTPGALPVQALDHATGHFLAAAIVLALREQHRVGGSIDVRMSLARTAHALLSSAGSAAAVGAKGGAFDLDGATTLPTHRRGRITYAPPVLAFEGAPADYSHVGRPWGADAARWVS</sequence>
<dbReference type="RefSeq" id="WP_378749962.1">
    <property type="nucleotide sequence ID" value="NZ_JBHSSV010000002.1"/>
</dbReference>
<keyword evidence="2" id="KW-1185">Reference proteome</keyword>
<accession>A0ABW2ZRR2</accession>
<comment type="caution">
    <text evidence="1">The sequence shown here is derived from an EMBL/GenBank/DDBJ whole genome shotgun (WGS) entry which is preliminary data.</text>
</comment>
<gene>
    <name evidence="1" type="ORF">ACFQZV_08000</name>
</gene>
<dbReference type="PANTHER" id="PTHR48228:SF4">
    <property type="entry name" value="BLR3030 PROTEIN"/>
    <property type="match status" value="1"/>
</dbReference>